<keyword evidence="2" id="KW-1185">Reference proteome</keyword>
<dbReference type="SUPFAM" id="SSF46785">
    <property type="entry name" value="Winged helix' DNA-binding domain"/>
    <property type="match status" value="1"/>
</dbReference>
<comment type="caution">
    <text evidence="1">The sequence shown here is derived from an EMBL/GenBank/DDBJ whole genome shotgun (WGS) entry which is preliminary data.</text>
</comment>
<reference evidence="1 2" key="1">
    <citation type="submission" date="2018-10" db="EMBL/GenBank/DDBJ databases">
        <title>Natronolimnobius sp. XQ-INN 246 isolated from Inner Mongolia Autonomous Region of China.</title>
        <authorList>
            <person name="Xue Q."/>
        </authorList>
    </citation>
    <scope>NUCLEOTIDE SEQUENCE [LARGE SCALE GENOMIC DNA]</scope>
    <source>
        <strain evidence="1 2">XQ-INN 246</strain>
    </source>
</reference>
<gene>
    <name evidence="1" type="ORF">D8Y22_19400</name>
</gene>
<dbReference type="InterPro" id="IPR036390">
    <property type="entry name" value="WH_DNA-bd_sf"/>
</dbReference>
<sequence>MLPKRTVRCAVTRLKESGLIEGRVSFRDARQSVYSLTEDGKRVRTLPVEK</sequence>
<organism evidence="1 2">
    <name type="scientific">Salinadaptatus halalkaliphilus</name>
    <dbReference type="NCBI Taxonomy" id="2419781"/>
    <lineage>
        <taxon>Archaea</taxon>
        <taxon>Methanobacteriati</taxon>
        <taxon>Methanobacteriota</taxon>
        <taxon>Stenosarchaea group</taxon>
        <taxon>Halobacteria</taxon>
        <taxon>Halobacteriales</taxon>
        <taxon>Natrialbaceae</taxon>
        <taxon>Salinadaptatus</taxon>
    </lineage>
</organism>
<dbReference type="Gene3D" id="1.10.10.10">
    <property type="entry name" value="Winged helix-like DNA-binding domain superfamily/Winged helix DNA-binding domain"/>
    <property type="match status" value="1"/>
</dbReference>
<evidence type="ECO:0000313" key="1">
    <source>
        <dbReference type="EMBL" id="THE63241.1"/>
    </source>
</evidence>
<dbReference type="AlphaFoldDB" id="A0A4S3TH63"/>
<name>A0A4S3TH63_9EURY</name>
<evidence type="ECO:0000313" key="2">
    <source>
        <dbReference type="Proteomes" id="UP000318864"/>
    </source>
</evidence>
<protein>
    <submittedName>
        <fullName evidence="1">Uncharacterized protein</fullName>
    </submittedName>
</protein>
<accession>A0A4S3TH63</accession>
<proteinExistence type="predicted"/>
<dbReference type="InterPro" id="IPR036388">
    <property type="entry name" value="WH-like_DNA-bd_sf"/>
</dbReference>
<dbReference type="EMBL" id="RBZW01000069">
    <property type="protein sequence ID" value="THE63241.1"/>
    <property type="molecule type" value="Genomic_DNA"/>
</dbReference>
<dbReference type="Proteomes" id="UP000318864">
    <property type="component" value="Unassembled WGS sequence"/>
</dbReference>